<organism evidence="17 18">
    <name type="scientific">Polyodon spathula</name>
    <name type="common">North American paddlefish</name>
    <name type="synonym">Squalus spathula</name>
    <dbReference type="NCBI Taxonomy" id="7913"/>
    <lineage>
        <taxon>Eukaryota</taxon>
        <taxon>Metazoa</taxon>
        <taxon>Chordata</taxon>
        <taxon>Craniata</taxon>
        <taxon>Vertebrata</taxon>
        <taxon>Euteleostomi</taxon>
        <taxon>Actinopterygii</taxon>
        <taxon>Chondrostei</taxon>
        <taxon>Acipenseriformes</taxon>
        <taxon>Polyodontidae</taxon>
        <taxon>Polyodon</taxon>
    </lineage>
</organism>
<keyword evidence="10" id="KW-0406">Ion transport</keyword>
<feature type="transmembrane region" description="Helical" evidence="14">
    <location>
        <begin position="577"/>
        <end position="594"/>
    </location>
</feature>
<dbReference type="Pfam" id="PF00520">
    <property type="entry name" value="Ion_trans"/>
    <property type="match status" value="1"/>
</dbReference>
<feature type="domain" description="Ion transport" evidence="15">
    <location>
        <begin position="394"/>
        <end position="634"/>
    </location>
</feature>
<dbReference type="Gene3D" id="3.30.710.10">
    <property type="entry name" value="Potassium Channel Kv1.1, Chain A"/>
    <property type="match status" value="1"/>
</dbReference>
<keyword evidence="9 14" id="KW-1133">Transmembrane helix</keyword>
<evidence type="ECO:0000259" key="15">
    <source>
        <dbReference type="Pfam" id="PF00520"/>
    </source>
</evidence>
<keyword evidence="5 14" id="KW-0812">Transmembrane</keyword>
<evidence type="ECO:0000256" key="10">
    <source>
        <dbReference type="ARBA" id="ARBA00023065"/>
    </source>
</evidence>
<keyword evidence="2" id="KW-0813">Transport</keyword>
<keyword evidence="3" id="KW-1003">Cell membrane</keyword>
<name>A0ABS2YR74_POLSP</name>
<evidence type="ECO:0000256" key="11">
    <source>
        <dbReference type="ARBA" id="ARBA00023136"/>
    </source>
</evidence>
<dbReference type="InterPro" id="IPR003968">
    <property type="entry name" value="K_chnl_volt-dep_Kv"/>
</dbReference>
<dbReference type="CDD" id="cd18421">
    <property type="entry name" value="BTB_POZ_KCNG1_2"/>
    <property type="match status" value="1"/>
</dbReference>
<evidence type="ECO:0000256" key="14">
    <source>
        <dbReference type="SAM" id="Phobius"/>
    </source>
</evidence>
<evidence type="ECO:0000256" key="4">
    <source>
        <dbReference type="ARBA" id="ARBA00022538"/>
    </source>
</evidence>
<keyword evidence="11 14" id="KW-0472">Membrane</keyword>
<dbReference type="Proteomes" id="UP001166093">
    <property type="component" value="Unassembled WGS sequence"/>
</dbReference>
<dbReference type="PANTHER" id="PTHR11537:SF88">
    <property type="entry name" value="POTASSIUM VOLTAGE-GATED CHANNEL SUBFAMILY G MEMBER 1"/>
    <property type="match status" value="1"/>
</dbReference>
<dbReference type="InterPro" id="IPR011333">
    <property type="entry name" value="SKP1/BTB/POZ_sf"/>
</dbReference>
<evidence type="ECO:0000256" key="3">
    <source>
        <dbReference type="ARBA" id="ARBA00022475"/>
    </source>
</evidence>
<evidence type="ECO:0000313" key="17">
    <source>
        <dbReference type="EMBL" id="MBN3288472.1"/>
    </source>
</evidence>
<feature type="transmembrane region" description="Helical" evidence="14">
    <location>
        <begin position="433"/>
        <end position="455"/>
    </location>
</feature>
<feature type="transmembrane region" description="Helical" evidence="14">
    <location>
        <begin position="544"/>
        <end position="565"/>
    </location>
</feature>
<dbReference type="InterPro" id="IPR027359">
    <property type="entry name" value="Volt_channel_dom_sf"/>
</dbReference>
<dbReference type="SUPFAM" id="SSF54695">
    <property type="entry name" value="POZ domain"/>
    <property type="match status" value="1"/>
</dbReference>
<feature type="non-terminal residue" evidence="17">
    <location>
        <position position="1"/>
    </location>
</feature>
<feature type="transmembrane region" description="Helical" evidence="14">
    <location>
        <begin position="467"/>
        <end position="485"/>
    </location>
</feature>
<evidence type="ECO:0000256" key="1">
    <source>
        <dbReference type="ARBA" id="ARBA00004651"/>
    </source>
</evidence>
<dbReference type="PRINTS" id="PR01491">
    <property type="entry name" value="KVCHANNEL"/>
</dbReference>
<feature type="compositionally biased region" description="Basic residues" evidence="13">
    <location>
        <begin position="46"/>
        <end position="63"/>
    </location>
</feature>
<dbReference type="InterPro" id="IPR003131">
    <property type="entry name" value="T1-type_BTB"/>
</dbReference>
<feature type="domain" description="Potassium channel tetramerisation-type BTB" evidence="16">
    <location>
        <begin position="240"/>
        <end position="337"/>
    </location>
</feature>
<keyword evidence="7" id="KW-0851">Voltage-gated channel</keyword>
<feature type="transmembrane region" description="Helical" evidence="14">
    <location>
        <begin position="606"/>
        <end position="630"/>
    </location>
</feature>
<dbReference type="InterPro" id="IPR003969">
    <property type="entry name" value="K_chnl_volt-dep_Kv6"/>
</dbReference>
<feature type="region of interest" description="Disordered" evidence="13">
    <location>
        <begin position="25"/>
        <end position="67"/>
    </location>
</feature>
<dbReference type="PRINTS" id="PR00169">
    <property type="entry name" value="KCHANNEL"/>
</dbReference>
<dbReference type="PANTHER" id="PTHR11537">
    <property type="entry name" value="VOLTAGE-GATED POTASSIUM CHANNEL"/>
    <property type="match status" value="1"/>
</dbReference>
<evidence type="ECO:0000256" key="2">
    <source>
        <dbReference type="ARBA" id="ARBA00022448"/>
    </source>
</evidence>
<protein>
    <submittedName>
        <fullName evidence="17">KCNG1 protein</fullName>
    </submittedName>
</protein>
<dbReference type="Gene3D" id="1.10.287.70">
    <property type="match status" value="1"/>
</dbReference>
<evidence type="ECO:0000256" key="12">
    <source>
        <dbReference type="ARBA" id="ARBA00023303"/>
    </source>
</evidence>
<dbReference type="SUPFAM" id="SSF81324">
    <property type="entry name" value="Voltage-gated potassium channels"/>
    <property type="match status" value="1"/>
</dbReference>
<gene>
    <name evidence="17" type="primary">Kcng1_1</name>
    <name evidence="17" type="ORF">GTO93_0014534</name>
</gene>
<proteinExistence type="predicted"/>
<evidence type="ECO:0000256" key="13">
    <source>
        <dbReference type="SAM" id="MobiDB-lite"/>
    </source>
</evidence>
<evidence type="ECO:0000256" key="5">
    <source>
        <dbReference type="ARBA" id="ARBA00022692"/>
    </source>
</evidence>
<comment type="caution">
    <text evidence="17">The sequence shown here is derived from an EMBL/GenBank/DDBJ whole genome shotgun (WGS) entry which is preliminary data.</text>
</comment>
<keyword evidence="4" id="KW-0633">Potassium transport</keyword>
<dbReference type="Gene3D" id="1.20.120.350">
    <property type="entry name" value="Voltage-gated potassium channels. Chain C"/>
    <property type="match status" value="1"/>
</dbReference>
<evidence type="ECO:0000256" key="9">
    <source>
        <dbReference type="ARBA" id="ARBA00022989"/>
    </source>
</evidence>
<evidence type="ECO:0000259" key="16">
    <source>
        <dbReference type="Pfam" id="PF02214"/>
    </source>
</evidence>
<dbReference type="Pfam" id="PF02214">
    <property type="entry name" value="BTB_2"/>
    <property type="match status" value="1"/>
</dbReference>
<evidence type="ECO:0000313" key="18">
    <source>
        <dbReference type="Proteomes" id="UP001166093"/>
    </source>
</evidence>
<evidence type="ECO:0000256" key="7">
    <source>
        <dbReference type="ARBA" id="ARBA00022882"/>
    </source>
</evidence>
<feature type="transmembrane region" description="Helical" evidence="14">
    <location>
        <begin position="395"/>
        <end position="413"/>
    </location>
</feature>
<accession>A0ABS2YR74</accession>
<keyword evidence="12" id="KW-0407">Ion channel</keyword>
<evidence type="ECO:0000256" key="6">
    <source>
        <dbReference type="ARBA" id="ARBA00022826"/>
    </source>
</evidence>
<keyword evidence="18" id="KW-1185">Reference proteome</keyword>
<feature type="compositionally biased region" description="Basic and acidic residues" evidence="13">
    <location>
        <begin position="25"/>
        <end position="45"/>
    </location>
</feature>
<dbReference type="PRINTS" id="PR01492">
    <property type="entry name" value="KV6CHANNEL"/>
</dbReference>
<dbReference type="InterPro" id="IPR005821">
    <property type="entry name" value="Ion_trans_dom"/>
</dbReference>
<evidence type="ECO:0000256" key="8">
    <source>
        <dbReference type="ARBA" id="ARBA00022958"/>
    </source>
</evidence>
<dbReference type="InterPro" id="IPR028325">
    <property type="entry name" value="VG_K_chnl"/>
</dbReference>
<dbReference type="EMBL" id="JAAWVQ010176075">
    <property type="protein sequence ID" value="MBN3288472.1"/>
    <property type="molecule type" value="Genomic_DNA"/>
</dbReference>
<keyword evidence="6" id="KW-0631">Potassium channel</keyword>
<sequence length="681" mass="77493">METIIRTKMEEYLYSNNIIWEEPERPVSEWEEPKRPQPKRGESVRPHPKRGKSVHLQPKRGKAKCPQPRYPPVEGEYLLVPPPPLWEDCVPLPPPSAEGEYLLVAPPPLWEDYMPLPPPPAEGACLLVSPLPTEGGSPRLLCHQKGRAPAAFTPITATKITPAQGEKQELPLLPPPPVEGPCLLASLLPAERENTSINQRPFTESEAVKGTFYKRAQLISPEKDIYSTVHPGDRKHHAIINVGGIKYLLPWTTLEDFPLTRLGQLKFCTNFDEIMSLCDDYDVTCNEFFFDRNPGAFRTIMTFLRVGKLRMLREVCALSFQEELLYWGIEEDSLDWCCKRKYLQKIEEFNEMYKREELTETDQPCEVPPATRLGHCMGKLRDMVERPQSGLPGKIFACLSVLFVTITAVNLSISTMPALREEEENGECSQMCYNIFIVESVCVAWFSLEFTLRFIQARSKFDFLKTPLNLIDIFAILPYYITLLVDITSADDKKPGSGNNYLDKVGLVLRILRALRILYVMRLARHSLGLQTLGLTARRCTREFGLLLLFLCVAIALFSPLLYLIENEMSGSQDFTSIPACYWWAVITMTTVGYGDMVPRSIPGQVVALSSILSGILLMAFPVTSIFHTFSRSYIELKQKQQRDMRRRTNFLFKTKSQLSNISLESDILFQSVSSEMRDND</sequence>
<comment type="subcellular location">
    <subcellularLocation>
        <location evidence="1">Cell membrane</location>
        <topology evidence="1">Multi-pass membrane protein</topology>
    </subcellularLocation>
</comment>
<feature type="non-terminal residue" evidence="17">
    <location>
        <position position="681"/>
    </location>
</feature>
<reference evidence="17" key="1">
    <citation type="journal article" date="2021" name="Cell">
        <title>Tracing the genetic footprints of vertebrate landing in non-teleost ray-finned fishes.</title>
        <authorList>
            <person name="Bi X."/>
            <person name="Wang K."/>
            <person name="Yang L."/>
            <person name="Pan H."/>
            <person name="Jiang H."/>
            <person name="Wei Q."/>
            <person name="Fang M."/>
            <person name="Yu H."/>
            <person name="Zhu C."/>
            <person name="Cai Y."/>
            <person name="He Y."/>
            <person name="Gan X."/>
            <person name="Zeng H."/>
            <person name="Yu D."/>
            <person name="Zhu Y."/>
            <person name="Jiang H."/>
            <person name="Qiu Q."/>
            <person name="Yang H."/>
            <person name="Zhang Y.E."/>
            <person name="Wang W."/>
            <person name="Zhu M."/>
            <person name="He S."/>
            <person name="Zhang G."/>
        </authorList>
    </citation>
    <scope>NUCLEOTIDE SEQUENCE</scope>
    <source>
        <strain evidence="17">Pddl_001</strain>
    </source>
</reference>
<keyword evidence="8" id="KW-0630">Potassium</keyword>